<dbReference type="InterPro" id="IPR000626">
    <property type="entry name" value="Ubiquitin-like_dom"/>
</dbReference>
<dbReference type="Pfam" id="PF00240">
    <property type="entry name" value="ubiquitin"/>
    <property type="match status" value="1"/>
</dbReference>
<accession>A0AB39YWE7</accession>
<dbReference type="PROSITE" id="PS50053">
    <property type="entry name" value="UBIQUITIN_2"/>
    <property type="match status" value="1"/>
</dbReference>
<dbReference type="InterPro" id="IPR029071">
    <property type="entry name" value="Ubiquitin-like_domsf"/>
</dbReference>
<reference evidence="4" key="1">
    <citation type="submission" date="2025-08" db="UniProtKB">
        <authorList>
            <consortium name="RefSeq"/>
        </authorList>
    </citation>
    <scope>IDENTIFICATION</scope>
</reference>
<feature type="region of interest" description="Disordered" evidence="1">
    <location>
        <begin position="196"/>
        <end position="223"/>
    </location>
</feature>
<evidence type="ECO:0000313" key="4">
    <source>
        <dbReference type="RefSeq" id="XP_016923039.1"/>
    </source>
</evidence>
<gene>
    <name evidence="4" type="primary">LOC108004610</name>
</gene>
<feature type="compositionally biased region" description="Basic residues" evidence="1">
    <location>
        <begin position="210"/>
        <end position="223"/>
    </location>
</feature>
<proteinExistence type="predicted"/>
<organism evidence="3 4">
    <name type="scientific">Drosophila suzukii</name>
    <name type="common">Spotted-wing drosophila fruit fly</name>
    <dbReference type="NCBI Taxonomy" id="28584"/>
    <lineage>
        <taxon>Eukaryota</taxon>
        <taxon>Metazoa</taxon>
        <taxon>Ecdysozoa</taxon>
        <taxon>Arthropoda</taxon>
        <taxon>Hexapoda</taxon>
        <taxon>Insecta</taxon>
        <taxon>Pterygota</taxon>
        <taxon>Neoptera</taxon>
        <taxon>Endopterygota</taxon>
        <taxon>Diptera</taxon>
        <taxon>Brachycera</taxon>
        <taxon>Muscomorpha</taxon>
        <taxon>Ephydroidea</taxon>
        <taxon>Drosophilidae</taxon>
        <taxon>Drosophila</taxon>
        <taxon>Sophophora</taxon>
    </lineage>
</organism>
<dbReference type="SUPFAM" id="SSF54236">
    <property type="entry name" value="Ubiquitin-like"/>
    <property type="match status" value="1"/>
</dbReference>
<protein>
    <recommendedName>
        <fullName evidence="2">Ubiquitin-like domain-containing protein</fullName>
    </recommendedName>
</protein>
<evidence type="ECO:0000313" key="3">
    <source>
        <dbReference type="Proteomes" id="UP001652628"/>
    </source>
</evidence>
<evidence type="ECO:0000256" key="1">
    <source>
        <dbReference type="SAM" id="MobiDB-lite"/>
    </source>
</evidence>
<dbReference type="GeneID" id="108004610"/>
<sequence length="223" mass="25029">MRRMQILIQTRDGRKSIYEVDRFGTVGHLKERIGRTMCVPMGFSRLTHKGRILPNQSILEDVGVKRMSTLDLYWQPVVLTPKQLSEKEGDLDKLEQKKKNVQSGMVEGYDQMVKTGGMMKASSIFLDNDVSTQADSSNSLILDDDDDYLDDQGLITPSSDALDFLGNSLSPIKSDDLEENMSMDLLPVVLPPDPLVLPKIPEISAPTKPSNHKKKGKKNRKKK</sequence>
<evidence type="ECO:0000259" key="2">
    <source>
        <dbReference type="PROSITE" id="PS50053"/>
    </source>
</evidence>
<dbReference type="Proteomes" id="UP001652628">
    <property type="component" value="Chromosome X"/>
</dbReference>
<dbReference type="SMART" id="SM00213">
    <property type="entry name" value="UBQ"/>
    <property type="match status" value="1"/>
</dbReference>
<dbReference type="RefSeq" id="XP_016923039.1">
    <property type="nucleotide sequence ID" value="XM_017067550.4"/>
</dbReference>
<dbReference type="Gene3D" id="3.10.20.90">
    <property type="entry name" value="Phosphatidylinositol 3-kinase Catalytic Subunit, Chain A, domain 1"/>
    <property type="match status" value="1"/>
</dbReference>
<name>A0AB39YWE7_DROSZ</name>
<feature type="domain" description="Ubiquitin-like" evidence="2">
    <location>
        <begin position="4"/>
        <end position="72"/>
    </location>
</feature>
<keyword evidence="3" id="KW-1185">Reference proteome</keyword>
<dbReference type="AlphaFoldDB" id="A0AB39YWE7"/>